<dbReference type="SUPFAM" id="SSF88723">
    <property type="entry name" value="PIN domain-like"/>
    <property type="match status" value="1"/>
</dbReference>
<proteinExistence type="predicted"/>
<dbReference type="Proteomes" id="UP000767446">
    <property type="component" value="Unassembled WGS sequence"/>
</dbReference>
<evidence type="ECO:0000313" key="2">
    <source>
        <dbReference type="EMBL" id="MBR8826534.1"/>
    </source>
</evidence>
<sequence length="128" mass="14709">MKILIDTHTFLWFAQGSSKLSPQATELLEDDENETLLSIASIWEMQIKIKIGKLQLDVPLPELIASQQTTNELEILPIKLSHIWALDELPLHHKDPFDRLLIAQGIRENLPILSIDSSFDQYPGQRLW</sequence>
<gene>
    <name evidence="2" type="ORF">DSM107014_01280</name>
</gene>
<dbReference type="EMBL" id="JADQBC010000005">
    <property type="protein sequence ID" value="MBR8826534.1"/>
    <property type="molecule type" value="Genomic_DNA"/>
</dbReference>
<name>A0A941GMK2_9CHRO</name>
<dbReference type="Gene3D" id="3.40.50.1010">
    <property type="entry name" value="5'-nuclease"/>
    <property type="match status" value="1"/>
</dbReference>
<reference evidence="2" key="1">
    <citation type="submission" date="2021-02" db="EMBL/GenBank/DDBJ databases">
        <title>Metagenome analyses of Stigonema ocellatum DSM 106950, Chlorogloea purpurea SAG 13.99 and Gomphosphaeria aponina DSM 107014.</title>
        <authorList>
            <person name="Marter P."/>
            <person name="Huang S."/>
        </authorList>
    </citation>
    <scope>NUCLEOTIDE SEQUENCE</scope>
    <source>
        <strain evidence="2">JP213</strain>
    </source>
</reference>
<evidence type="ECO:0000313" key="3">
    <source>
        <dbReference type="Proteomes" id="UP000767446"/>
    </source>
</evidence>
<dbReference type="AlphaFoldDB" id="A0A941GMK2"/>
<dbReference type="PANTHER" id="PTHR36173:SF2">
    <property type="entry name" value="RIBONUCLEASE VAPC16"/>
    <property type="match status" value="1"/>
</dbReference>
<dbReference type="Pfam" id="PF01850">
    <property type="entry name" value="PIN"/>
    <property type="match status" value="1"/>
</dbReference>
<organism evidence="2 3">
    <name type="scientific">Gomphosphaeria aponina SAG 52.96 = DSM 107014</name>
    <dbReference type="NCBI Taxonomy" id="1521640"/>
    <lineage>
        <taxon>Bacteria</taxon>
        <taxon>Bacillati</taxon>
        <taxon>Cyanobacteriota</taxon>
        <taxon>Cyanophyceae</taxon>
        <taxon>Oscillatoriophycideae</taxon>
        <taxon>Chroococcales</taxon>
        <taxon>Gomphosphaeriaceae</taxon>
        <taxon>Gomphosphaeria</taxon>
    </lineage>
</organism>
<protein>
    <submittedName>
        <fullName evidence="2">Type II toxin-antitoxin system VapC family toxin</fullName>
    </submittedName>
</protein>
<feature type="domain" description="PIN" evidence="1">
    <location>
        <begin position="3"/>
        <end position="123"/>
    </location>
</feature>
<dbReference type="InterPro" id="IPR052919">
    <property type="entry name" value="TA_system_RNase"/>
</dbReference>
<dbReference type="PANTHER" id="PTHR36173">
    <property type="entry name" value="RIBONUCLEASE VAPC16-RELATED"/>
    <property type="match status" value="1"/>
</dbReference>
<comment type="caution">
    <text evidence="2">The sequence shown here is derived from an EMBL/GenBank/DDBJ whole genome shotgun (WGS) entry which is preliminary data.</text>
</comment>
<accession>A0A941GMK2</accession>
<dbReference type="InterPro" id="IPR029060">
    <property type="entry name" value="PIN-like_dom_sf"/>
</dbReference>
<dbReference type="CDD" id="cd09872">
    <property type="entry name" value="PIN_Sll0205-like"/>
    <property type="match status" value="1"/>
</dbReference>
<evidence type="ECO:0000259" key="1">
    <source>
        <dbReference type="Pfam" id="PF01850"/>
    </source>
</evidence>
<dbReference type="InterPro" id="IPR041705">
    <property type="entry name" value="PIN_Sll0205"/>
</dbReference>
<dbReference type="InterPro" id="IPR002716">
    <property type="entry name" value="PIN_dom"/>
</dbReference>